<dbReference type="PANTHER" id="PTHR32114">
    <property type="entry name" value="ABC TRANSPORTER ABCH.3"/>
    <property type="match status" value="1"/>
</dbReference>
<proteinExistence type="predicted"/>
<dbReference type="Gene3D" id="3.40.50.300">
    <property type="entry name" value="P-loop containing nucleotide triphosphate hydrolases"/>
    <property type="match status" value="1"/>
</dbReference>
<dbReference type="GO" id="GO:0006302">
    <property type="term" value="P:double-strand break repair"/>
    <property type="evidence" value="ECO:0007669"/>
    <property type="project" value="InterPro"/>
</dbReference>
<accession>A0A0F9I6D0</accession>
<organism evidence="3">
    <name type="scientific">marine sediment metagenome</name>
    <dbReference type="NCBI Taxonomy" id="412755"/>
    <lineage>
        <taxon>unclassified sequences</taxon>
        <taxon>metagenomes</taxon>
        <taxon>ecological metagenomes</taxon>
    </lineage>
</organism>
<feature type="coiled-coil region" evidence="1">
    <location>
        <begin position="195"/>
        <end position="236"/>
    </location>
</feature>
<gene>
    <name evidence="3" type="ORF">LCGC14_1915520</name>
</gene>
<dbReference type="EMBL" id="LAZR01020309">
    <property type="protein sequence ID" value="KKL89355.1"/>
    <property type="molecule type" value="Genomic_DNA"/>
</dbReference>
<feature type="domain" description="Rad50/SbcC-type AAA" evidence="2">
    <location>
        <begin position="6"/>
        <end position="222"/>
    </location>
</feature>
<dbReference type="InterPro" id="IPR027417">
    <property type="entry name" value="P-loop_NTPase"/>
</dbReference>
<dbReference type="PANTHER" id="PTHR32114:SF2">
    <property type="entry name" value="ABC TRANSPORTER ABCH.3"/>
    <property type="match status" value="1"/>
</dbReference>
<evidence type="ECO:0000259" key="2">
    <source>
        <dbReference type="Pfam" id="PF13476"/>
    </source>
</evidence>
<comment type="caution">
    <text evidence="3">The sequence shown here is derived from an EMBL/GenBank/DDBJ whole genome shotgun (WGS) entry which is preliminary data.</text>
</comment>
<dbReference type="SUPFAM" id="SSF52540">
    <property type="entry name" value="P-loop containing nucleoside triphosphate hydrolases"/>
    <property type="match status" value="1"/>
</dbReference>
<dbReference type="GO" id="GO:0016887">
    <property type="term" value="F:ATP hydrolysis activity"/>
    <property type="evidence" value="ECO:0007669"/>
    <property type="project" value="InterPro"/>
</dbReference>
<dbReference type="InterPro" id="IPR038729">
    <property type="entry name" value="Rad50/SbcC_AAA"/>
</dbReference>
<keyword evidence="1" id="KW-0175">Coiled coil</keyword>
<sequence length="238" mass="27030">MLEFVSLTLRNFLSYGNNTTVLQLGQPGTTMVIGENVDDPEGQGANGVGKTVIINAIAYALYDKPVSDISKDNLVNNINKKNMEVTVDFKLRGNHYRIKRIRKSGKGGRENSVYLYENDVDITLDSVHNTNRKITRILGIPHELFVRIVVFSATHVPFLDLPVKSHYAANQTDIIEGLFDLTTLSEKGVILKEQMKETDQDLELQSSRINQLEREHLRHEQQLKAAKVRVKTWEQQNN</sequence>
<evidence type="ECO:0000256" key="1">
    <source>
        <dbReference type="SAM" id="Coils"/>
    </source>
</evidence>
<dbReference type="AlphaFoldDB" id="A0A0F9I6D0"/>
<evidence type="ECO:0000313" key="3">
    <source>
        <dbReference type="EMBL" id="KKL89355.1"/>
    </source>
</evidence>
<protein>
    <recommendedName>
        <fullName evidence="2">Rad50/SbcC-type AAA domain-containing protein</fullName>
    </recommendedName>
</protein>
<dbReference type="Pfam" id="PF13476">
    <property type="entry name" value="AAA_23"/>
    <property type="match status" value="1"/>
</dbReference>
<reference evidence="3" key="1">
    <citation type="journal article" date="2015" name="Nature">
        <title>Complex archaea that bridge the gap between prokaryotes and eukaryotes.</title>
        <authorList>
            <person name="Spang A."/>
            <person name="Saw J.H."/>
            <person name="Jorgensen S.L."/>
            <person name="Zaremba-Niedzwiedzka K."/>
            <person name="Martijn J."/>
            <person name="Lind A.E."/>
            <person name="van Eijk R."/>
            <person name="Schleper C."/>
            <person name="Guy L."/>
            <person name="Ettema T.J."/>
        </authorList>
    </citation>
    <scope>NUCLEOTIDE SEQUENCE</scope>
</reference>
<name>A0A0F9I6D0_9ZZZZ</name>